<sequence length="182" mass="19351">MARRGKKPVVSTLDSGYGGAPDSVRSSNLSLCFSDSHPASPYGGKCWPPLADPMHSRHNSFDTGLDCAGQHCSWLLPDLDEVPWTLQELEALLLRSRDPWAGPAGPGGLPKDALAKLSTLVSRALVRIAKEPALRQMHQSALEIVLSWGLAAHCMAAALAALSLYNMSSAGGDRLGRGKLAR</sequence>
<keyword evidence="2" id="KW-0812">Transmembrane</keyword>
<feature type="region of interest" description="Disordered" evidence="1">
    <location>
        <begin position="1"/>
        <end position="20"/>
    </location>
</feature>
<keyword evidence="4" id="KW-1185">Reference proteome</keyword>
<dbReference type="Proteomes" id="UP001266305">
    <property type="component" value="Unassembled WGS sequence"/>
</dbReference>
<keyword evidence="2" id="KW-1133">Transmembrane helix</keyword>
<evidence type="ECO:0000256" key="1">
    <source>
        <dbReference type="SAM" id="MobiDB-lite"/>
    </source>
</evidence>
<feature type="transmembrane region" description="Helical" evidence="2">
    <location>
        <begin position="144"/>
        <end position="165"/>
    </location>
</feature>
<keyword evidence="2" id="KW-0472">Membrane</keyword>
<gene>
    <name evidence="3" type="primary">ABTB3_2</name>
    <name evidence="3" type="ORF">P7K49_000728</name>
</gene>
<protein>
    <submittedName>
        <fullName evidence="3">Ankyrin repeat and BTB/POZ domain-containing protein 3</fullName>
    </submittedName>
</protein>
<evidence type="ECO:0000256" key="2">
    <source>
        <dbReference type="SAM" id="Phobius"/>
    </source>
</evidence>
<dbReference type="InterPro" id="IPR052089">
    <property type="entry name" value="Ankyrin-BTB/POZ_domain"/>
</dbReference>
<dbReference type="EMBL" id="JASSZA010000001">
    <property type="protein sequence ID" value="KAK2119342.1"/>
    <property type="molecule type" value="Genomic_DNA"/>
</dbReference>
<evidence type="ECO:0000313" key="4">
    <source>
        <dbReference type="Proteomes" id="UP001266305"/>
    </source>
</evidence>
<organism evidence="3 4">
    <name type="scientific">Saguinus oedipus</name>
    <name type="common">Cotton-top tamarin</name>
    <name type="synonym">Oedipomidas oedipus</name>
    <dbReference type="NCBI Taxonomy" id="9490"/>
    <lineage>
        <taxon>Eukaryota</taxon>
        <taxon>Metazoa</taxon>
        <taxon>Chordata</taxon>
        <taxon>Craniata</taxon>
        <taxon>Vertebrata</taxon>
        <taxon>Euteleostomi</taxon>
        <taxon>Mammalia</taxon>
        <taxon>Eutheria</taxon>
        <taxon>Euarchontoglires</taxon>
        <taxon>Primates</taxon>
        <taxon>Haplorrhini</taxon>
        <taxon>Platyrrhini</taxon>
        <taxon>Cebidae</taxon>
        <taxon>Callitrichinae</taxon>
        <taxon>Saguinus</taxon>
    </lineage>
</organism>
<dbReference type="PANTHER" id="PTHR46071:SF1">
    <property type="entry name" value="ANKYRIN REPEAT AND BTB_POZ DOMAIN-CONTAINING PROTEIN 3"/>
    <property type="match status" value="1"/>
</dbReference>
<reference evidence="3 4" key="1">
    <citation type="submission" date="2023-05" db="EMBL/GenBank/DDBJ databases">
        <title>B98-5 Cell Line De Novo Hybrid Assembly: An Optical Mapping Approach.</title>
        <authorList>
            <person name="Kananen K."/>
            <person name="Auerbach J.A."/>
            <person name="Kautto E."/>
            <person name="Blachly J.S."/>
        </authorList>
    </citation>
    <scope>NUCLEOTIDE SEQUENCE [LARGE SCALE GENOMIC DNA]</scope>
    <source>
        <strain evidence="3">B95-8</strain>
        <tissue evidence="3">Cell line</tissue>
    </source>
</reference>
<accession>A0ABQ9WCI0</accession>
<dbReference type="PANTHER" id="PTHR46071">
    <property type="entry name" value="ANKYRIN REPEAT AND BTB/POZ DOMAIN-CONTAINING"/>
    <property type="match status" value="1"/>
</dbReference>
<evidence type="ECO:0000313" key="3">
    <source>
        <dbReference type="EMBL" id="KAK2119342.1"/>
    </source>
</evidence>
<proteinExistence type="predicted"/>
<name>A0ABQ9WCI0_SAGOE</name>
<comment type="caution">
    <text evidence="3">The sequence shown here is derived from an EMBL/GenBank/DDBJ whole genome shotgun (WGS) entry which is preliminary data.</text>
</comment>